<organism evidence="3">
    <name type="scientific">hydrothermal vent metagenome</name>
    <dbReference type="NCBI Taxonomy" id="652676"/>
    <lineage>
        <taxon>unclassified sequences</taxon>
        <taxon>metagenomes</taxon>
        <taxon>ecological metagenomes</taxon>
    </lineage>
</organism>
<reference evidence="3" key="1">
    <citation type="submission" date="2016-10" db="EMBL/GenBank/DDBJ databases">
        <authorList>
            <person name="de Groot N.N."/>
        </authorList>
    </citation>
    <scope>NUCLEOTIDE SEQUENCE</scope>
</reference>
<evidence type="ECO:0000313" key="3">
    <source>
        <dbReference type="EMBL" id="SFV59979.1"/>
    </source>
</evidence>
<dbReference type="AlphaFoldDB" id="A0A1W1C2G2"/>
<proteinExistence type="predicted"/>
<sequence>MLKLLLSLLFIITLEAKMVDAIAIIVEDEPITLYDITKEMQLAHLTKKEAIDILIRKKLEELQIKKRGLSVSEDEVYDEIRRLASANHLTISQFYDAVRESNGLSSSQLKEKIKERLLSQKLYQSIAMSKMSEPDQQEIEEYFKLHKEEFVHPSFYDVTIYTAPNKELLVQKLNTPMFYSQEIHQESQRVAYDKLPPALAKILDATKEGAFTQILPDGKGGFMSFYIEKRGSPASANLQQFRPQIINAIMTKKRNEILDDYFAKLKDSADIKILRE</sequence>
<dbReference type="GO" id="GO:0003755">
    <property type="term" value="F:peptidyl-prolyl cis-trans isomerase activity"/>
    <property type="evidence" value="ECO:0007669"/>
    <property type="project" value="InterPro"/>
</dbReference>
<accession>A0A1W1C2G2</accession>
<gene>
    <name evidence="3" type="ORF">MNB_SM-7-686</name>
</gene>
<protein>
    <recommendedName>
        <fullName evidence="2">Cj1289-like C-terminal domain-containing protein</fullName>
    </recommendedName>
</protein>
<evidence type="ECO:0000256" key="1">
    <source>
        <dbReference type="ARBA" id="ARBA00022729"/>
    </source>
</evidence>
<name>A0A1W1C2G2_9ZZZZ</name>
<dbReference type="Pfam" id="PF13624">
    <property type="entry name" value="SurA_N_3"/>
    <property type="match status" value="1"/>
</dbReference>
<dbReference type="InterPro" id="IPR050280">
    <property type="entry name" value="OMP_Chaperone_SurA"/>
</dbReference>
<dbReference type="PANTHER" id="PTHR47637">
    <property type="entry name" value="CHAPERONE SURA"/>
    <property type="match status" value="1"/>
</dbReference>
<evidence type="ECO:0000259" key="2">
    <source>
        <dbReference type="Pfam" id="PF22506"/>
    </source>
</evidence>
<dbReference type="InterPro" id="IPR046357">
    <property type="entry name" value="PPIase_dom_sf"/>
</dbReference>
<dbReference type="InterPro" id="IPR027304">
    <property type="entry name" value="Trigger_fact/SurA_dom_sf"/>
</dbReference>
<dbReference type="Pfam" id="PF22506">
    <property type="entry name" value="Cj1289-like_C"/>
    <property type="match status" value="1"/>
</dbReference>
<keyword evidence="1" id="KW-0732">Signal</keyword>
<dbReference type="Gene3D" id="1.10.4030.10">
    <property type="entry name" value="Porin chaperone SurA, peptide-binding domain"/>
    <property type="match status" value="1"/>
</dbReference>
<dbReference type="PANTHER" id="PTHR47637:SF1">
    <property type="entry name" value="CHAPERONE SURA"/>
    <property type="match status" value="1"/>
</dbReference>
<dbReference type="EMBL" id="FPHB01000048">
    <property type="protein sequence ID" value="SFV59979.1"/>
    <property type="molecule type" value="Genomic_DNA"/>
</dbReference>
<dbReference type="Gene3D" id="3.10.50.40">
    <property type="match status" value="1"/>
</dbReference>
<dbReference type="SUPFAM" id="SSF109998">
    <property type="entry name" value="Triger factor/SurA peptide-binding domain-like"/>
    <property type="match status" value="1"/>
</dbReference>
<feature type="domain" description="Cj1289-like C-terminal" evidence="2">
    <location>
        <begin position="137"/>
        <end position="229"/>
    </location>
</feature>
<dbReference type="InterPro" id="IPR055131">
    <property type="entry name" value="Cj1289-like_C"/>
</dbReference>